<dbReference type="Proteomes" id="UP000624244">
    <property type="component" value="Unassembled WGS sequence"/>
</dbReference>
<organism evidence="1 2">
    <name type="scientific">Cochliobolus sativus</name>
    <name type="common">Common root rot and spot blotch fungus</name>
    <name type="synonym">Bipolaris sorokiniana</name>
    <dbReference type="NCBI Taxonomy" id="45130"/>
    <lineage>
        <taxon>Eukaryota</taxon>
        <taxon>Fungi</taxon>
        <taxon>Dikarya</taxon>
        <taxon>Ascomycota</taxon>
        <taxon>Pezizomycotina</taxon>
        <taxon>Dothideomycetes</taxon>
        <taxon>Pleosporomycetidae</taxon>
        <taxon>Pleosporales</taxon>
        <taxon>Pleosporineae</taxon>
        <taxon>Pleosporaceae</taxon>
        <taxon>Bipolaris</taxon>
    </lineage>
</organism>
<protein>
    <submittedName>
        <fullName evidence="1">Uncharacterized protein</fullName>
    </submittedName>
</protein>
<proteinExistence type="predicted"/>
<sequence length="77" mass="8411">MATELILLTTYGIALSNRSRRLSSTSANSLKSVQTRIQNRFFLFPSASTIIHLRTKTTARSFTIDALFGSKKGGATS</sequence>
<accession>A0A8H5Z5W8</accession>
<comment type="caution">
    <text evidence="1">The sequence shown here is derived from an EMBL/GenBank/DDBJ whole genome shotgun (WGS) entry which is preliminary data.</text>
</comment>
<dbReference type="EMBL" id="WNKQ01000032">
    <property type="protein sequence ID" value="KAF5844073.1"/>
    <property type="molecule type" value="Genomic_DNA"/>
</dbReference>
<name>A0A8H5Z5W8_COCSA</name>
<evidence type="ECO:0000313" key="1">
    <source>
        <dbReference type="EMBL" id="KAF5844073.1"/>
    </source>
</evidence>
<reference evidence="1" key="1">
    <citation type="submission" date="2019-11" db="EMBL/GenBank/DDBJ databases">
        <title>Bipolaris sorokiniana Genome sequencing.</title>
        <authorList>
            <person name="Wang H."/>
        </authorList>
    </citation>
    <scope>NUCLEOTIDE SEQUENCE</scope>
</reference>
<evidence type="ECO:0000313" key="2">
    <source>
        <dbReference type="Proteomes" id="UP000624244"/>
    </source>
</evidence>
<gene>
    <name evidence="1" type="ORF">GGP41_002227</name>
</gene>
<dbReference type="AlphaFoldDB" id="A0A8H5Z5W8"/>